<evidence type="ECO:0008006" key="5">
    <source>
        <dbReference type="Google" id="ProtNLM"/>
    </source>
</evidence>
<feature type="chain" id="PRO_5037709445" description="LTXXQ motif family protein" evidence="2">
    <location>
        <begin position="23"/>
        <end position="146"/>
    </location>
</feature>
<gene>
    <name evidence="3" type="ORF">GCM10011379_37570</name>
</gene>
<dbReference type="Proteomes" id="UP000627292">
    <property type="component" value="Unassembled WGS sequence"/>
</dbReference>
<dbReference type="AlphaFoldDB" id="A0A917MXC6"/>
<proteinExistence type="predicted"/>
<name>A0A917MXC6_9BACT</name>
<organism evidence="3 4">
    <name type="scientific">Filimonas zeae</name>
    <dbReference type="NCBI Taxonomy" id="1737353"/>
    <lineage>
        <taxon>Bacteria</taxon>
        <taxon>Pseudomonadati</taxon>
        <taxon>Bacteroidota</taxon>
        <taxon>Chitinophagia</taxon>
        <taxon>Chitinophagales</taxon>
        <taxon>Chitinophagaceae</taxon>
        <taxon>Filimonas</taxon>
    </lineage>
</organism>
<dbReference type="RefSeq" id="WP_188955201.1">
    <property type="nucleotide sequence ID" value="NZ_BMIB01000004.1"/>
</dbReference>
<reference evidence="3" key="1">
    <citation type="journal article" date="2014" name="Int. J. Syst. Evol. Microbiol.">
        <title>Complete genome sequence of Corynebacterium casei LMG S-19264T (=DSM 44701T), isolated from a smear-ripened cheese.</title>
        <authorList>
            <consortium name="US DOE Joint Genome Institute (JGI-PGF)"/>
            <person name="Walter F."/>
            <person name="Albersmeier A."/>
            <person name="Kalinowski J."/>
            <person name="Ruckert C."/>
        </authorList>
    </citation>
    <scope>NUCLEOTIDE SEQUENCE</scope>
    <source>
        <strain evidence="3">CGMCC 1.15290</strain>
    </source>
</reference>
<evidence type="ECO:0000313" key="4">
    <source>
        <dbReference type="Proteomes" id="UP000627292"/>
    </source>
</evidence>
<keyword evidence="2" id="KW-0732">Signal</keyword>
<feature type="compositionally biased region" description="Basic and acidic residues" evidence="1">
    <location>
        <begin position="104"/>
        <end position="113"/>
    </location>
</feature>
<feature type="compositionally biased region" description="Gly residues" evidence="1">
    <location>
        <begin position="116"/>
        <end position="146"/>
    </location>
</feature>
<reference evidence="3" key="2">
    <citation type="submission" date="2020-09" db="EMBL/GenBank/DDBJ databases">
        <authorList>
            <person name="Sun Q."/>
            <person name="Zhou Y."/>
        </authorList>
    </citation>
    <scope>NUCLEOTIDE SEQUENCE</scope>
    <source>
        <strain evidence="3">CGMCC 1.15290</strain>
    </source>
</reference>
<protein>
    <recommendedName>
        <fullName evidence="5">LTXXQ motif family protein</fullName>
    </recommendedName>
</protein>
<accession>A0A917MXC6</accession>
<keyword evidence="4" id="KW-1185">Reference proteome</keyword>
<evidence type="ECO:0000256" key="2">
    <source>
        <dbReference type="SAM" id="SignalP"/>
    </source>
</evidence>
<dbReference type="EMBL" id="BMIB01000004">
    <property type="protein sequence ID" value="GGH74716.1"/>
    <property type="molecule type" value="Genomic_DNA"/>
</dbReference>
<evidence type="ECO:0000256" key="1">
    <source>
        <dbReference type="SAM" id="MobiDB-lite"/>
    </source>
</evidence>
<feature type="region of interest" description="Disordered" evidence="1">
    <location>
        <begin position="104"/>
        <end position="146"/>
    </location>
</feature>
<comment type="caution">
    <text evidence="3">The sequence shown here is derived from an EMBL/GenBank/DDBJ whole genome shotgun (WGS) entry which is preliminary data.</text>
</comment>
<evidence type="ECO:0000313" key="3">
    <source>
        <dbReference type="EMBL" id="GGH74716.1"/>
    </source>
</evidence>
<feature type="signal peptide" evidence="2">
    <location>
        <begin position="1"/>
        <end position="22"/>
    </location>
</feature>
<sequence length="146" mass="15739">MKKFIAGVAVVLSLATAFQSNAQDGDRMARMKERQKQLLKDSVQLSDEKIEKVLAVQDEFRPKQREIFMDQSLDQAAKEAKLKALQEEQKKKLKGVLTDEEAAKLEAFQERNRGRMGPGGGRGGRGGGGGRPGGQGGNGGGAPTQN</sequence>